<accession>T0LMY5</accession>
<dbReference type="HOGENOM" id="CLU_3430933_0_0_1"/>
<protein>
    <submittedName>
        <fullName evidence="1">Uncharacterized protein</fullName>
    </submittedName>
</protein>
<gene>
    <name evidence="1" type="ORF">CGLO_11050</name>
</gene>
<proteinExistence type="predicted"/>
<evidence type="ECO:0000313" key="1">
    <source>
        <dbReference type="EMBL" id="EQB49600.1"/>
    </source>
</evidence>
<dbReference type="Proteomes" id="UP000015530">
    <property type="component" value="Unassembled WGS sequence"/>
</dbReference>
<evidence type="ECO:0000313" key="2">
    <source>
        <dbReference type="Proteomes" id="UP000015530"/>
    </source>
</evidence>
<reference evidence="2" key="1">
    <citation type="journal article" date="2013" name="Mol. Plant Microbe Interact.">
        <title>Global aspects of pacC regulation of pathogenicity genes in Colletotrichum gloeosporioides as revealed by transcriptome analysis.</title>
        <authorList>
            <person name="Alkan N."/>
            <person name="Meng X."/>
            <person name="Friedlander G."/>
            <person name="Reuveni E."/>
            <person name="Sukno S."/>
            <person name="Sherman A."/>
            <person name="Thon M."/>
            <person name="Fluhr R."/>
            <person name="Prusky D."/>
        </authorList>
    </citation>
    <scope>NUCLEOTIDE SEQUENCE [LARGE SCALE GENOMIC DNA]</scope>
    <source>
        <strain evidence="2">Cg-14</strain>
    </source>
</reference>
<organism evidence="1 2">
    <name type="scientific">Colletotrichum gloeosporioides (strain Cg-14)</name>
    <name type="common">Anthracnose fungus</name>
    <name type="synonym">Glomerella cingulata</name>
    <dbReference type="NCBI Taxonomy" id="1237896"/>
    <lineage>
        <taxon>Eukaryota</taxon>
        <taxon>Fungi</taxon>
        <taxon>Dikarya</taxon>
        <taxon>Ascomycota</taxon>
        <taxon>Pezizomycotina</taxon>
        <taxon>Sordariomycetes</taxon>
        <taxon>Hypocreomycetidae</taxon>
        <taxon>Glomerellales</taxon>
        <taxon>Glomerellaceae</taxon>
        <taxon>Colletotrichum</taxon>
        <taxon>Colletotrichum gloeosporioides species complex</taxon>
    </lineage>
</organism>
<sequence>MIKSIYLSKEEAEEEEEE</sequence>
<name>T0LMY5_COLGC</name>
<dbReference type="EMBL" id="AMYD01002288">
    <property type="protein sequence ID" value="EQB49600.1"/>
    <property type="molecule type" value="Genomic_DNA"/>
</dbReference>
<comment type="caution">
    <text evidence="1">The sequence shown here is derived from an EMBL/GenBank/DDBJ whole genome shotgun (WGS) entry which is preliminary data.</text>
</comment>
<dbReference type="AlphaFoldDB" id="T0LMY5"/>